<dbReference type="GO" id="GO:0006369">
    <property type="term" value="P:termination of RNA polymerase II transcription"/>
    <property type="evidence" value="ECO:0007669"/>
    <property type="project" value="InterPro"/>
</dbReference>
<evidence type="ECO:0000256" key="1">
    <source>
        <dbReference type="SAM" id="MobiDB-lite"/>
    </source>
</evidence>
<evidence type="ECO:0000313" key="4">
    <source>
        <dbReference type="Proteomes" id="UP000194236"/>
    </source>
</evidence>
<dbReference type="SMART" id="SM00582">
    <property type="entry name" value="RPR"/>
    <property type="match status" value="1"/>
</dbReference>
<protein>
    <recommendedName>
        <fullName evidence="2">CID domain-containing protein</fullName>
    </recommendedName>
</protein>
<reference evidence="3 4" key="1">
    <citation type="submission" date="2017-03" db="EMBL/GenBank/DDBJ databases">
        <title>Genome Survey of Euroglyphus maynei.</title>
        <authorList>
            <person name="Arlian L.G."/>
            <person name="Morgan M.S."/>
            <person name="Rider S.D."/>
        </authorList>
    </citation>
    <scope>NUCLEOTIDE SEQUENCE [LARGE SCALE GENOMIC DNA]</scope>
    <source>
        <strain evidence="3">Arlian Lab</strain>
        <tissue evidence="3">Whole body</tissue>
    </source>
</reference>
<dbReference type="GO" id="GO:0005737">
    <property type="term" value="C:cytoplasm"/>
    <property type="evidence" value="ECO:0007669"/>
    <property type="project" value="TreeGrafter"/>
</dbReference>
<proteinExistence type="predicted"/>
<feature type="region of interest" description="Disordered" evidence="1">
    <location>
        <begin position="1"/>
        <end position="25"/>
    </location>
</feature>
<accession>A0A1Y3B9K8</accession>
<dbReference type="OrthoDB" id="343582at2759"/>
<dbReference type="InterPro" id="IPR045154">
    <property type="entry name" value="PCF11-like"/>
</dbReference>
<comment type="caution">
    <text evidence="3">The sequence shown here is derived from an EMBL/GenBank/DDBJ whole genome shotgun (WGS) entry which is preliminary data.</text>
</comment>
<dbReference type="InterPro" id="IPR008942">
    <property type="entry name" value="ENTH_VHS"/>
</dbReference>
<dbReference type="SUPFAM" id="SSF48464">
    <property type="entry name" value="ENTH/VHS domain"/>
    <property type="match status" value="1"/>
</dbReference>
<organism evidence="3 4">
    <name type="scientific">Euroglyphus maynei</name>
    <name type="common">Mayne's house dust mite</name>
    <dbReference type="NCBI Taxonomy" id="6958"/>
    <lineage>
        <taxon>Eukaryota</taxon>
        <taxon>Metazoa</taxon>
        <taxon>Ecdysozoa</taxon>
        <taxon>Arthropoda</taxon>
        <taxon>Chelicerata</taxon>
        <taxon>Arachnida</taxon>
        <taxon>Acari</taxon>
        <taxon>Acariformes</taxon>
        <taxon>Sarcoptiformes</taxon>
        <taxon>Astigmata</taxon>
        <taxon>Psoroptidia</taxon>
        <taxon>Analgoidea</taxon>
        <taxon>Pyroglyphidae</taxon>
        <taxon>Pyroglyphinae</taxon>
        <taxon>Euroglyphus</taxon>
    </lineage>
</organism>
<dbReference type="Pfam" id="PF04818">
    <property type="entry name" value="CID"/>
    <property type="match status" value="1"/>
</dbReference>
<feature type="compositionally biased region" description="Low complexity" evidence="1">
    <location>
        <begin position="1"/>
        <end position="18"/>
    </location>
</feature>
<dbReference type="PROSITE" id="PS51391">
    <property type="entry name" value="CID"/>
    <property type="match status" value="1"/>
</dbReference>
<dbReference type="PANTHER" id="PTHR15921">
    <property type="entry name" value="PRE-MRNA CLEAVAGE COMPLEX II"/>
    <property type="match status" value="1"/>
</dbReference>
<dbReference type="EMBL" id="MUJZ01039718">
    <property type="protein sequence ID" value="OTF75925.1"/>
    <property type="molecule type" value="Genomic_DNA"/>
</dbReference>
<evidence type="ECO:0000313" key="3">
    <source>
        <dbReference type="EMBL" id="OTF75925.1"/>
    </source>
</evidence>
<dbReference type="Gene3D" id="1.25.40.90">
    <property type="match status" value="1"/>
</dbReference>
<sequence>MATTNDNEINLNNNNSNTNDEDVDPVDAYRQSLSDLVMNSKPHIVMLTMLAEESKDTRASEIVDCIEQRLFQVNKDIKLPTLYLIDSICKNVHDSSYLQLFQKRIVKLFCHVFEKSDEKTRLLLYKLRQTWNTFFSADVLYQLDVAVKALDSGWPIVAKKPTIPNGSNVGGGQTTTTTKEQTVKQVVIPVAKPQNISTAPPASKPIEISSPQRIDQQSQRIVFNSKFEILTDKSSKPSNCGTVHPTIIHLNKNDIISKLKRQPIIITI</sequence>
<dbReference type="GO" id="GO:0031124">
    <property type="term" value="P:mRNA 3'-end processing"/>
    <property type="evidence" value="ECO:0007669"/>
    <property type="project" value="InterPro"/>
</dbReference>
<dbReference type="InterPro" id="IPR006569">
    <property type="entry name" value="CID_dom"/>
</dbReference>
<dbReference type="Proteomes" id="UP000194236">
    <property type="component" value="Unassembled WGS sequence"/>
</dbReference>
<keyword evidence="4" id="KW-1185">Reference proteome</keyword>
<dbReference type="InterPro" id="IPR047415">
    <property type="entry name" value="Pcf11_CID"/>
</dbReference>
<dbReference type="GO" id="GO:0003729">
    <property type="term" value="F:mRNA binding"/>
    <property type="evidence" value="ECO:0007669"/>
    <property type="project" value="InterPro"/>
</dbReference>
<gene>
    <name evidence="3" type="ORF">BLA29_004575</name>
</gene>
<name>A0A1Y3B9K8_EURMA</name>
<dbReference type="GO" id="GO:0000993">
    <property type="term" value="F:RNA polymerase II complex binding"/>
    <property type="evidence" value="ECO:0007669"/>
    <property type="project" value="InterPro"/>
</dbReference>
<evidence type="ECO:0000259" key="2">
    <source>
        <dbReference type="PROSITE" id="PS51391"/>
    </source>
</evidence>
<dbReference type="AlphaFoldDB" id="A0A1Y3B9K8"/>
<dbReference type="CDD" id="cd16982">
    <property type="entry name" value="CID_Pcf11"/>
    <property type="match status" value="1"/>
</dbReference>
<feature type="domain" description="CID" evidence="2">
    <location>
        <begin position="21"/>
        <end position="151"/>
    </location>
</feature>
<dbReference type="GO" id="GO:0005849">
    <property type="term" value="C:mRNA cleavage factor complex"/>
    <property type="evidence" value="ECO:0007669"/>
    <property type="project" value="TreeGrafter"/>
</dbReference>
<dbReference type="PANTHER" id="PTHR15921:SF3">
    <property type="entry name" value="PRE-MRNA CLEAVAGE COMPLEX 2 PROTEIN PCF11"/>
    <property type="match status" value="1"/>
</dbReference>